<gene>
    <name evidence="2" type="ORF">H4W31_001178</name>
</gene>
<evidence type="ECO:0000313" key="2">
    <source>
        <dbReference type="EMBL" id="MBE1485540.1"/>
    </source>
</evidence>
<dbReference type="SUPFAM" id="SSF52777">
    <property type="entry name" value="CoA-dependent acyltransferases"/>
    <property type="match status" value="2"/>
</dbReference>
<proteinExistence type="predicted"/>
<dbReference type="Gene3D" id="3.30.559.30">
    <property type="entry name" value="Nonribosomal peptide synthetase, condensation domain"/>
    <property type="match status" value="1"/>
</dbReference>
<keyword evidence="3" id="KW-1185">Reference proteome</keyword>
<evidence type="ECO:0000259" key="1">
    <source>
        <dbReference type="Pfam" id="PF00668"/>
    </source>
</evidence>
<dbReference type="Proteomes" id="UP000649753">
    <property type="component" value="Unassembled WGS sequence"/>
</dbReference>
<dbReference type="InterPro" id="IPR001242">
    <property type="entry name" value="Condensation_dom"/>
</dbReference>
<dbReference type="InterPro" id="IPR023213">
    <property type="entry name" value="CAT-like_dom_sf"/>
</dbReference>
<dbReference type="Pfam" id="PF00668">
    <property type="entry name" value="Condensation"/>
    <property type="match status" value="1"/>
</dbReference>
<feature type="domain" description="Condensation" evidence="1">
    <location>
        <begin position="21"/>
        <end position="320"/>
    </location>
</feature>
<name>A0A927M2B8_9ACTN</name>
<dbReference type="GO" id="GO:0003824">
    <property type="term" value="F:catalytic activity"/>
    <property type="evidence" value="ECO:0007669"/>
    <property type="project" value="InterPro"/>
</dbReference>
<dbReference type="RefSeq" id="WP_192765714.1">
    <property type="nucleotide sequence ID" value="NZ_JADBEB010000001.1"/>
</dbReference>
<dbReference type="PANTHER" id="PTHR45527:SF1">
    <property type="entry name" value="FATTY ACID SYNTHASE"/>
    <property type="match status" value="1"/>
</dbReference>
<reference evidence="2" key="1">
    <citation type="submission" date="2020-10" db="EMBL/GenBank/DDBJ databases">
        <title>Sequencing the genomes of 1000 actinobacteria strains.</title>
        <authorList>
            <person name="Klenk H.-P."/>
        </authorList>
    </citation>
    <scope>NUCLEOTIDE SEQUENCE</scope>
    <source>
        <strain evidence="2">DSM 46832</strain>
    </source>
</reference>
<dbReference type="GO" id="GO:0008610">
    <property type="term" value="P:lipid biosynthetic process"/>
    <property type="evidence" value="ECO:0007669"/>
    <property type="project" value="UniProtKB-ARBA"/>
</dbReference>
<dbReference type="GO" id="GO:0031177">
    <property type="term" value="F:phosphopantetheine binding"/>
    <property type="evidence" value="ECO:0007669"/>
    <property type="project" value="TreeGrafter"/>
</dbReference>
<accession>A0A927M2B8</accession>
<dbReference type="Gene3D" id="3.30.559.10">
    <property type="entry name" value="Chloramphenicol acetyltransferase-like domain"/>
    <property type="match status" value="1"/>
</dbReference>
<sequence length="458" mass="50334">MSLAPSQETLWEYMSYFSPDNPADARINLMESFRIEGDLDVAALASAVTDAAWRQDALRLRFADLSRNPKMYLASGAEVPFTSVDVRDLSGEEQRLHVWQLINDERYRLFDFVVGPLWSVVLVRIADSTYILTVNLSHAIADGASLGVLLGDIREAYLHRAGRKQAPPELSVGFVDLAREQAAGQSGQGGKEEYWRSRLSGRDARLIFPVTGSGAETALTHEAMYPFEFPQRMVEVLPAVALRARIAPFAALLGAYAVSLALRTGHDDLVIGTVTGGRDLPGSQYLVGQFTNNVYVRAEVRPGATVGEAVRQVANEFRLAVRNVASFKTIASAANPKFCDERPWPFFHLYDAWFQQLVPDRNPEFPGFAVEKVTANYSPQAAPAGKQAWSMSADAPARLPVWMKRGAPAVMVNSDGSGGFVVHSPRFYSVETVAEIVSGYLRTLSAFLDDPGRRVAEM</sequence>
<dbReference type="PANTHER" id="PTHR45527">
    <property type="entry name" value="NONRIBOSOMAL PEPTIDE SYNTHETASE"/>
    <property type="match status" value="1"/>
</dbReference>
<dbReference type="AlphaFoldDB" id="A0A927M2B8"/>
<comment type="caution">
    <text evidence="2">The sequence shown here is derived from an EMBL/GenBank/DDBJ whole genome shotgun (WGS) entry which is preliminary data.</text>
</comment>
<dbReference type="GO" id="GO:0043041">
    <property type="term" value="P:amino acid activation for nonribosomal peptide biosynthetic process"/>
    <property type="evidence" value="ECO:0007669"/>
    <property type="project" value="TreeGrafter"/>
</dbReference>
<evidence type="ECO:0000313" key="3">
    <source>
        <dbReference type="Proteomes" id="UP000649753"/>
    </source>
</evidence>
<organism evidence="2 3">
    <name type="scientific">Plantactinospora soyae</name>
    <dbReference type="NCBI Taxonomy" id="1544732"/>
    <lineage>
        <taxon>Bacteria</taxon>
        <taxon>Bacillati</taxon>
        <taxon>Actinomycetota</taxon>
        <taxon>Actinomycetes</taxon>
        <taxon>Micromonosporales</taxon>
        <taxon>Micromonosporaceae</taxon>
        <taxon>Plantactinospora</taxon>
    </lineage>
</organism>
<dbReference type="EMBL" id="JADBEB010000001">
    <property type="protein sequence ID" value="MBE1485540.1"/>
    <property type="molecule type" value="Genomic_DNA"/>
</dbReference>
<dbReference type="GO" id="GO:0005737">
    <property type="term" value="C:cytoplasm"/>
    <property type="evidence" value="ECO:0007669"/>
    <property type="project" value="TreeGrafter"/>
</dbReference>
<dbReference type="GO" id="GO:0044550">
    <property type="term" value="P:secondary metabolite biosynthetic process"/>
    <property type="evidence" value="ECO:0007669"/>
    <property type="project" value="TreeGrafter"/>
</dbReference>
<protein>
    <recommendedName>
        <fullName evidence="1">Condensation domain-containing protein</fullName>
    </recommendedName>
</protein>